<evidence type="ECO:0000256" key="2">
    <source>
        <dbReference type="ARBA" id="ARBA00022771"/>
    </source>
</evidence>
<name>A0A087SDB7_AUXPR</name>
<keyword evidence="2 4" id="KW-0863">Zinc-finger</keyword>
<dbReference type="GO" id="GO:0008270">
    <property type="term" value="F:zinc ion binding"/>
    <property type="evidence" value="ECO:0007669"/>
    <property type="project" value="UniProtKB-KW"/>
</dbReference>
<keyword evidence="8" id="KW-1185">Reference proteome</keyword>
<evidence type="ECO:0000259" key="6">
    <source>
        <dbReference type="PROSITE" id="PS50865"/>
    </source>
</evidence>
<protein>
    <recommendedName>
        <fullName evidence="6">MYND-type domain-containing protein</fullName>
    </recommendedName>
</protein>
<gene>
    <name evidence="7" type="ORF">F751_0935</name>
</gene>
<dbReference type="RefSeq" id="XP_011396597.1">
    <property type="nucleotide sequence ID" value="XM_011398295.1"/>
</dbReference>
<evidence type="ECO:0000256" key="4">
    <source>
        <dbReference type="PROSITE-ProRule" id="PRU00134"/>
    </source>
</evidence>
<evidence type="ECO:0000313" key="7">
    <source>
        <dbReference type="EMBL" id="KFM23721.1"/>
    </source>
</evidence>
<organism evidence="7 8">
    <name type="scientific">Auxenochlorella protothecoides</name>
    <name type="common">Green microalga</name>
    <name type="synonym">Chlorella protothecoides</name>
    <dbReference type="NCBI Taxonomy" id="3075"/>
    <lineage>
        <taxon>Eukaryota</taxon>
        <taxon>Viridiplantae</taxon>
        <taxon>Chlorophyta</taxon>
        <taxon>core chlorophytes</taxon>
        <taxon>Trebouxiophyceae</taxon>
        <taxon>Chlorellales</taxon>
        <taxon>Chlorellaceae</taxon>
        <taxon>Auxenochlorella</taxon>
    </lineage>
</organism>
<dbReference type="Gene3D" id="6.10.140.2220">
    <property type="match status" value="1"/>
</dbReference>
<dbReference type="GeneID" id="23612326"/>
<dbReference type="Proteomes" id="UP000028924">
    <property type="component" value="Unassembled WGS sequence"/>
</dbReference>
<dbReference type="EMBL" id="KL662098">
    <property type="protein sequence ID" value="KFM23721.1"/>
    <property type="molecule type" value="Genomic_DNA"/>
</dbReference>
<feature type="region of interest" description="Disordered" evidence="5">
    <location>
        <begin position="140"/>
        <end position="175"/>
    </location>
</feature>
<dbReference type="SUPFAM" id="SSF144232">
    <property type="entry name" value="HIT/MYND zinc finger-like"/>
    <property type="match status" value="1"/>
</dbReference>
<evidence type="ECO:0000256" key="5">
    <source>
        <dbReference type="SAM" id="MobiDB-lite"/>
    </source>
</evidence>
<feature type="region of interest" description="Disordered" evidence="5">
    <location>
        <begin position="96"/>
        <end position="123"/>
    </location>
</feature>
<dbReference type="OrthoDB" id="432970at2759"/>
<dbReference type="PROSITE" id="PS50865">
    <property type="entry name" value="ZF_MYND_2"/>
    <property type="match status" value="1"/>
</dbReference>
<dbReference type="AlphaFoldDB" id="A0A087SDB7"/>
<dbReference type="KEGG" id="apro:F751_0935"/>
<reference evidence="7 8" key="1">
    <citation type="journal article" date="2014" name="BMC Genomics">
        <title>Oil accumulation mechanisms of the oleaginous microalga Chlorella protothecoides revealed through its genome, transcriptomes, and proteomes.</title>
        <authorList>
            <person name="Gao C."/>
            <person name="Wang Y."/>
            <person name="Shen Y."/>
            <person name="Yan D."/>
            <person name="He X."/>
            <person name="Dai J."/>
            <person name="Wu Q."/>
        </authorList>
    </citation>
    <scope>NUCLEOTIDE SEQUENCE [LARGE SCALE GENOMIC DNA]</scope>
    <source>
        <strain evidence="7 8">0710</strain>
    </source>
</reference>
<feature type="domain" description="MYND-type" evidence="6">
    <location>
        <begin position="234"/>
        <end position="276"/>
    </location>
</feature>
<keyword evidence="1" id="KW-0479">Metal-binding</keyword>
<dbReference type="InterPro" id="IPR002893">
    <property type="entry name" value="Znf_MYND"/>
</dbReference>
<proteinExistence type="predicted"/>
<sequence>MCLTLLEYVRGNCLLPKCRFPHPPFKIPEGLPKPADPIANPPAAAAKQKAAAQAAAAAAAAEGSGTKELAIVTWLGHWHCSCGRVHKLWDSCRGASAAPKAAPGETPKAALGEAPSGGPVPAAKRTASVSYASLLRPEAADPEPAALSPLPDAAPAATLPGNGAAGAAGRQASSGGAGAAAADTLTLEESQRRADLFNAAVDHYIQTSMDGRPQLEIEAAAKIGLDGGPLYYRCASCSTAVSEARRQIIWCPGCKATPFCSGDCHRRLYPSHRGVCGFWPRPLLPSQVALRMGLEAHMVRGLSGGALQGAVLRQMQAVQRSYQAAAVAAAAATGVVGE</sequence>
<accession>A0A087SDB7</accession>
<evidence type="ECO:0000256" key="1">
    <source>
        <dbReference type="ARBA" id="ARBA00022723"/>
    </source>
</evidence>
<keyword evidence="3" id="KW-0862">Zinc</keyword>
<dbReference type="PROSITE" id="PS01360">
    <property type="entry name" value="ZF_MYND_1"/>
    <property type="match status" value="1"/>
</dbReference>
<evidence type="ECO:0000256" key="3">
    <source>
        <dbReference type="ARBA" id="ARBA00022833"/>
    </source>
</evidence>
<dbReference type="STRING" id="3075.A0A087SDB7"/>
<evidence type="ECO:0000313" key="8">
    <source>
        <dbReference type="Proteomes" id="UP000028924"/>
    </source>
</evidence>